<gene>
    <name evidence="2" type="ORF">GCM10011610_04950</name>
</gene>
<comment type="caution">
    <text evidence="2">The sequence shown here is derived from an EMBL/GenBank/DDBJ whole genome shotgun (WGS) entry which is preliminary data.</text>
</comment>
<feature type="compositionally biased region" description="Basic residues" evidence="1">
    <location>
        <begin position="26"/>
        <end position="35"/>
    </location>
</feature>
<dbReference type="Proteomes" id="UP000658127">
    <property type="component" value="Unassembled WGS sequence"/>
</dbReference>
<proteinExistence type="predicted"/>
<name>A0ABQ2K6N0_9NOCA</name>
<evidence type="ECO:0000313" key="3">
    <source>
        <dbReference type="Proteomes" id="UP000658127"/>
    </source>
</evidence>
<keyword evidence="3" id="KW-1185">Reference proteome</keyword>
<evidence type="ECO:0000313" key="2">
    <source>
        <dbReference type="EMBL" id="GGN68058.1"/>
    </source>
</evidence>
<sequence length="90" mass="10242">MRCRPPHAARRQGFDSTLNPAQPAAHIRRRRRADRRPRVDPESIRSPPGHGGPMNYTVTDHIRRYLATDGRDGYLEGGTTNLVITIEEQQ</sequence>
<reference evidence="3" key="1">
    <citation type="journal article" date="2019" name="Int. J. Syst. Evol. Microbiol.">
        <title>The Global Catalogue of Microorganisms (GCM) 10K type strain sequencing project: providing services to taxonomists for standard genome sequencing and annotation.</title>
        <authorList>
            <consortium name="The Broad Institute Genomics Platform"/>
            <consortium name="The Broad Institute Genome Sequencing Center for Infectious Disease"/>
            <person name="Wu L."/>
            <person name="Ma J."/>
        </authorList>
    </citation>
    <scope>NUCLEOTIDE SEQUENCE [LARGE SCALE GENOMIC DNA]</scope>
    <source>
        <strain evidence="3">CGMCC 4.7329</strain>
    </source>
</reference>
<feature type="region of interest" description="Disordered" evidence="1">
    <location>
        <begin position="1"/>
        <end position="57"/>
    </location>
</feature>
<dbReference type="EMBL" id="BMNE01000001">
    <property type="protein sequence ID" value="GGN68058.1"/>
    <property type="molecule type" value="Genomic_DNA"/>
</dbReference>
<evidence type="ECO:0000256" key="1">
    <source>
        <dbReference type="SAM" id="MobiDB-lite"/>
    </source>
</evidence>
<organism evidence="2 3">
    <name type="scientific">Nocardia rhizosphaerihabitans</name>
    <dbReference type="NCBI Taxonomy" id="1691570"/>
    <lineage>
        <taxon>Bacteria</taxon>
        <taxon>Bacillati</taxon>
        <taxon>Actinomycetota</taxon>
        <taxon>Actinomycetes</taxon>
        <taxon>Mycobacteriales</taxon>
        <taxon>Nocardiaceae</taxon>
        <taxon>Nocardia</taxon>
    </lineage>
</organism>
<accession>A0ABQ2K6N0</accession>
<feature type="compositionally biased region" description="Basic residues" evidence="1">
    <location>
        <begin position="1"/>
        <end position="10"/>
    </location>
</feature>
<protein>
    <submittedName>
        <fullName evidence="2">Uncharacterized protein</fullName>
    </submittedName>
</protein>